<name>A0AAN1T0R8_9PROT</name>
<dbReference type="EMBL" id="AP019536">
    <property type="protein sequence ID" value="BBJ00509.1"/>
    <property type="molecule type" value="Genomic_DNA"/>
</dbReference>
<protein>
    <submittedName>
        <fullName evidence="3">Sulfate ester-binding protein</fullName>
    </submittedName>
</protein>
<feature type="signal peptide" evidence="1">
    <location>
        <begin position="1"/>
        <end position="27"/>
    </location>
</feature>
<reference evidence="3 4" key="1">
    <citation type="submission" date="2019-03" db="EMBL/GenBank/DDBJ databases">
        <title>Complete genome sequence of Ferrigenium kumadai strain An22, a microaerophilic iron-oxidizing bacterium isolated from a paddy field soil.</title>
        <authorList>
            <person name="Watanabe T."/>
            <person name="Asakawa S."/>
        </authorList>
    </citation>
    <scope>NUCLEOTIDE SEQUENCE [LARGE SCALE GENOMIC DNA]</scope>
    <source>
        <strain evidence="3 4">An22</strain>
    </source>
</reference>
<dbReference type="PANTHER" id="PTHR30024">
    <property type="entry name" value="ALIPHATIC SULFONATES-BINDING PROTEIN-RELATED"/>
    <property type="match status" value="1"/>
</dbReference>
<feature type="chain" id="PRO_5042942085" evidence="1">
    <location>
        <begin position="28"/>
        <end position="356"/>
    </location>
</feature>
<evidence type="ECO:0000259" key="2">
    <source>
        <dbReference type="Pfam" id="PF09084"/>
    </source>
</evidence>
<dbReference type="InterPro" id="IPR015168">
    <property type="entry name" value="SsuA/THI5"/>
</dbReference>
<sequence>MKTKVKSFSWLLGALALLQLAAPTVQAAEKPTEIRIAFSSAGSGGRPLAGGSSLATAHLHGALEEEFKKDGIKVKWFFNVGAGPATNEQFANNLIDFATHGDLPLVVGRSTGLKHKIILGQGRFGETSFVVPANSEARTLADLKGKKLGVTKGTSGQLTLARVLERNGFTERDFKVVSLDAATIKAALATGDIDGAITRPYDLVARGVARVLFSIPRDPKLTSVSTFWVGEEFEKKYPDIVQRVVTTIVKEAKWASDEQHRAEIMKMWSRQATDTYSDYVESWKQYKLRERINPLLDEYYVNRLQASIDETKHFKLVRRDVSIDGWIEPKYLNAALKELKLEHYWDEYDKDGNVKK</sequence>
<keyword evidence="4" id="KW-1185">Reference proteome</keyword>
<gene>
    <name evidence="3" type="ORF">FGKAn22_22010</name>
</gene>
<evidence type="ECO:0000256" key="1">
    <source>
        <dbReference type="SAM" id="SignalP"/>
    </source>
</evidence>
<dbReference type="AlphaFoldDB" id="A0AAN1T0R8"/>
<evidence type="ECO:0000313" key="3">
    <source>
        <dbReference type="EMBL" id="BBJ00509.1"/>
    </source>
</evidence>
<accession>A0AAN1T0R8</accession>
<dbReference type="RefSeq" id="WP_212785741.1">
    <property type="nucleotide sequence ID" value="NZ_AP019536.1"/>
</dbReference>
<dbReference type="SUPFAM" id="SSF53850">
    <property type="entry name" value="Periplasmic binding protein-like II"/>
    <property type="match status" value="1"/>
</dbReference>
<dbReference type="Proteomes" id="UP001319121">
    <property type="component" value="Chromosome"/>
</dbReference>
<keyword evidence="1" id="KW-0732">Signal</keyword>
<dbReference type="Gene3D" id="3.40.190.10">
    <property type="entry name" value="Periplasmic binding protein-like II"/>
    <property type="match status" value="2"/>
</dbReference>
<dbReference type="PANTHER" id="PTHR30024:SF21">
    <property type="entry name" value="ABC TRANSPORTER SUBSTRATE-BINDING PROTEIN"/>
    <property type="match status" value="1"/>
</dbReference>
<organism evidence="3 4">
    <name type="scientific">Ferrigenium kumadai</name>
    <dbReference type="NCBI Taxonomy" id="1682490"/>
    <lineage>
        <taxon>Bacteria</taxon>
        <taxon>Pseudomonadati</taxon>
        <taxon>Pseudomonadota</taxon>
        <taxon>Betaproteobacteria</taxon>
        <taxon>Nitrosomonadales</taxon>
        <taxon>Gallionellaceae</taxon>
        <taxon>Ferrigenium</taxon>
    </lineage>
</organism>
<evidence type="ECO:0000313" key="4">
    <source>
        <dbReference type="Proteomes" id="UP001319121"/>
    </source>
</evidence>
<proteinExistence type="predicted"/>
<dbReference type="Pfam" id="PF09084">
    <property type="entry name" value="NMT1"/>
    <property type="match status" value="1"/>
</dbReference>
<dbReference type="KEGG" id="fku:FGKAn22_22010"/>
<feature type="domain" description="SsuA/THI5-like" evidence="2">
    <location>
        <begin position="67"/>
        <end position="259"/>
    </location>
</feature>